<evidence type="ECO:0000259" key="2">
    <source>
        <dbReference type="PROSITE" id="PS50977"/>
    </source>
</evidence>
<dbReference type="Gene3D" id="1.10.357.10">
    <property type="entry name" value="Tetracycline Repressor, domain 2"/>
    <property type="match status" value="1"/>
</dbReference>
<dbReference type="GO" id="GO:0003677">
    <property type="term" value="F:DNA binding"/>
    <property type="evidence" value="ECO:0007669"/>
    <property type="project" value="UniProtKB-KW"/>
</dbReference>
<dbReference type="Pfam" id="PF00440">
    <property type="entry name" value="TetR_N"/>
    <property type="match status" value="1"/>
</dbReference>
<reference evidence="3" key="1">
    <citation type="submission" date="2019-08" db="EMBL/GenBank/DDBJ databases">
        <authorList>
            <person name="Kucharzyk K."/>
            <person name="Murdoch R.W."/>
            <person name="Higgins S."/>
            <person name="Loffler F."/>
        </authorList>
    </citation>
    <scope>NUCLEOTIDE SEQUENCE</scope>
</reference>
<dbReference type="PROSITE" id="PS50977">
    <property type="entry name" value="HTH_TETR_2"/>
    <property type="match status" value="1"/>
</dbReference>
<dbReference type="PANTHER" id="PTHR43479">
    <property type="entry name" value="ACREF/ENVCD OPERON REPRESSOR-RELATED"/>
    <property type="match status" value="1"/>
</dbReference>
<name>A0A644WEC5_9ZZZZ</name>
<dbReference type="PANTHER" id="PTHR43479:SF11">
    <property type="entry name" value="ACREF_ENVCD OPERON REPRESSOR-RELATED"/>
    <property type="match status" value="1"/>
</dbReference>
<evidence type="ECO:0000256" key="1">
    <source>
        <dbReference type="ARBA" id="ARBA00023125"/>
    </source>
</evidence>
<organism evidence="3">
    <name type="scientific">bioreactor metagenome</name>
    <dbReference type="NCBI Taxonomy" id="1076179"/>
    <lineage>
        <taxon>unclassified sequences</taxon>
        <taxon>metagenomes</taxon>
        <taxon>ecological metagenomes</taxon>
    </lineage>
</organism>
<sequence length="193" mass="22493">MTKKQKIEQVAKELFLKYGFKKVTVDEICRKAHVSRKTYYTFYENKNALVLYIVDEISRQNLQDFSALIDGPGSFAEKMSKAMELKFEFSKSMSMEFIADIFDPAATEIMEYWKNVMQESMLLLMNFLKDGQLKGEMNPDLNLNFVLWFYSKMSDMLKAPEALSMFSNVEEFVKQVTQVLVFGIMPVEKVLND</sequence>
<protein>
    <recommendedName>
        <fullName evidence="2">HTH tetR-type domain-containing protein</fullName>
    </recommendedName>
</protein>
<dbReference type="InterPro" id="IPR001647">
    <property type="entry name" value="HTH_TetR"/>
</dbReference>
<proteinExistence type="predicted"/>
<dbReference type="SUPFAM" id="SSF46689">
    <property type="entry name" value="Homeodomain-like"/>
    <property type="match status" value="1"/>
</dbReference>
<accession>A0A644WEC5</accession>
<dbReference type="AlphaFoldDB" id="A0A644WEC5"/>
<comment type="caution">
    <text evidence="3">The sequence shown here is derived from an EMBL/GenBank/DDBJ whole genome shotgun (WGS) entry which is preliminary data.</text>
</comment>
<gene>
    <name evidence="3" type="ORF">SDC9_48425</name>
</gene>
<dbReference type="InterPro" id="IPR050624">
    <property type="entry name" value="HTH-type_Tx_Regulator"/>
</dbReference>
<dbReference type="InterPro" id="IPR009057">
    <property type="entry name" value="Homeodomain-like_sf"/>
</dbReference>
<evidence type="ECO:0000313" key="3">
    <source>
        <dbReference type="EMBL" id="MPM02180.1"/>
    </source>
</evidence>
<keyword evidence="1" id="KW-0238">DNA-binding</keyword>
<feature type="domain" description="HTH tetR-type" evidence="2">
    <location>
        <begin position="1"/>
        <end position="61"/>
    </location>
</feature>
<dbReference type="EMBL" id="VSSQ01000850">
    <property type="protein sequence ID" value="MPM02180.1"/>
    <property type="molecule type" value="Genomic_DNA"/>
</dbReference>